<keyword evidence="2" id="KW-0812">Transmembrane</keyword>
<dbReference type="Gene3D" id="3.40.30.10">
    <property type="entry name" value="Glutaredoxin"/>
    <property type="match status" value="1"/>
</dbReference>
<dbReference type="Pfam" id="PF00578">
    <property type="entry name" value="AhpC-TSA"/>
    <property type="match status" value="1"/>
</dbReference>
<dbReference type="SUPFAM" id="SSF52833">
    <property type="entry name" value="Thioredoxin-like"/>
    <property type="match status" value="1"/>
</dbReference>
<dbReference type="RefSeq" id="WP_023556819.1">
    <property type="nucleotide sequence ID" value="NZ_KI629782.1"/>
</dbReference>
<dbReference type="GO" id="GO:0016491">
    <property type="term" value="F:oxidoreductase activity"/>
    <property type="evidence" value="ECO:0007669"/>
    <property type="project" value="InterPro"/>
</dbReference>
<evidence type="ECO:0000256" key="1">
    <source>
        <dbReference type="ARBA" id="ARBA00023157"/>
    </source>
</evidence>
<dbReference type="Proteomes" id="UP000017973">
    <property type="component" value="Unassembled WGS sequence"/>
</dbReference>
<gene>
    <name evidence="4" type="ORF">T458_14675</name>
</gene>
<dbReference type="EMBL" id="AYJU01000016">
    <property type="protein sequence ID" value="EST54516.1"/>
    <property type="molecule type" value="Genomic_DNA"/>
</dbReference>
<name>V6M7G2_9BACL</name>
<accession>V6M7G2</accession>
<proteinExistence type="predicted"/>
<dbReference type="STRING" id="1408254.T458_14675"/>
<dbReference type="GO" id="GO:0016209">
    <property type="term" value="F:antioxidant activity"/>
    <property type="evidence" value="ECO:0007669"/>
    <property type="project" value="InterPro"/>
</dbReference>
<dbReference type="InterPro" id="IPR017937">
    <property type="entry name" value="Thioredoxin_CS"/>
</dbReference>
<evidence type="ECO:0000256" key="2">
    <source>
        <dbReference type="SAM" id="Phobius"/>
    </source>
</evidence>
<dbReference type="InterPro" id="IPR050553">
    <property type="entry name" value="Thioredoxin_ResA/DsbE_sf"/>
</dbReference>
<protein>
    <submittedName>
        <fullName evidence="4">Cytochrome C biogenesis protein</fullName>
    </submittedName>
</protein>
<evidence type="ECO:0000259" key="3">
    <source>
        <dbReference type="PROSITE" id="PS51352"/>
    </source>
</evidence>
<feature type="transmembrane region" description="Helical" evidence="2">
    <location>
        <begin position="140"/>
        <end position="159"/>
    </location>
</feature>
<dbReference type="AlphaFoldDB" id="V6M7G2"/>
<organism evidence="4 5">
    <name type="scientific">Brevibacillus panacihumi W25</name>
    <dbReference type="NCBI Taxonomy" id="1408254"/>
    <lineage>
        <taxon>Bacteria</taxon>
        <taxon>Bacillati</taxon>
        <taxon>Bacillota</taxon>
        <taxon>Bacilli</taxon>
        <taxon>Bacillales</taxon>
        <taxon>Paenibacillaceae</taxon>
        <taxon>Brevibacillus</taxon>
    </lineage>
</organism>
<dbReference type="PATRIC" id="fig|1408254.3.peg.2870"/>
<keyword evidence="5" id="KW-1185">Reference proteome</keyword>
<feature type="transmembrane region" description="Helical" evidence="2">
    <location>
        <begin position="16"/>
        <end position="34"/>
    </location>
</feature>
<feature type="transmembrane region" description="Helical" evidence="2">
    <location>
        <begin position="112"/>
        <end position="134"/>
    </location>
</feature>
<keyword evidence="1" id="KW-1015">Disulfide bond</keyword>
<reference evidence="4 5" key="1">
    <citation type="journal article" date="2014" name="Genome Announc.">
        <title>Draft Genome Sequence of Brevibacillus panacihumi Strain W25, a Halotolerant Hydrocarbon-Degrading Bacterium.</title>
        <authorList>
            <person name="Wang X."/>
            <person name="Jin D."/>
            <person name="Zhou L."/>
            <person name="Wu L."/>
            <person name="An W."/>
            <person name="Chen Y."/>
            <person name="Zhao L."/>
        </authorList>
    </citation>
    <scope>NUCLEOTIDE SEQUENCE [LARGE SCALE GENOMIC DNA]</scope>
    <source>
        <strain evidence="4 5">W25</strain>
    </source>
</reference>
<dbReference type="InterPro" id="IPR000866">
    <property type="entry name" value="AhpC/TSA"/>
</dbReference>
<feature type="domain" description="Thioredoxin" evidence="3">
    <location>
        <begin position="204"/>
        <end position="344"/>
    </location>
</feature>
<dbReference type="InterPro" id="IPR013766">
    <property type="entry name" value="Thioredoxin_domain"/>
</dbReference>
<evidence type="ECO:0000313" key="4">
    <source>
        <dbReference type="EMBL" id="EST54516.1"/>
    </source>
</evidence>
<feature type="transmembrane region" description="Helical" evidence="2">
    <location>
        <begin position="166"/>
        <end position="182"/>
    </location>
</feature>
<dbReference type="CDD" id="cd02966">
    <property type="entry name" value="TlpA_like_family"/>
    <property type="match status" value="1"/>
</dbReference>
<dbReference type="PROSITE" id="PS00194">
    <property type="entry name" value="THIOREDOXIN_1"/>
    <property type="match status" value="1"/>
</dbReference>
<dbReference type="PANTHER" id="PTHR42852:SF1">
    <property type="entry name" value="THIOREDOXIN-LIKE PROTEIN YNEN"/>
    <property type="match status" value="1"/>
</dbReference>
<sequence>MLDVIQLGPFLIKMTTILYIAAGLLGYLTIFFSLKNEAALRKEITEMVSTAVIASLLIWKFSYALFHPQNVWENPAALLYFSGGDAGVWLAVLAAAAYLAFQIRKRQIPVKLFGKTLVLGLVTAWGAGHLLWAVVFRQDWLYDAGQAGISLILFLWLTAGTVQRKRWVAIAGIIGLIGWGMLNTGSSSLVPGQASGNETLKVGLNKGELAPDFELRTLENERIRLSELKGQKVILNLWATWCPPCRAEMPDMQAFYEQEKDQGVTILAVNLFDTEQGEEQVAAFLKDYGITFPVVLDEGKQISRLYRAISIPTSYIIDSQGVIQYKMIGPLTKEMMEKMLASIE</sequence>
<keyword evidence="2" id="KW-1133">Transmembrane helix</keyword>
<evidence type="ECO:0000313" key="5">
    <source>
        <dbReference type="Proteomes" id="UP000017973"/>
    </source>
</evidence>
<dbReference type="PANTHER" id="PTHR42852">
    <property type="entry name" value="THIOL:DISULFIDE INTERCHANGE PROTEIN DSBE"/>
    <property type="match status" value="1"/>
</dbReference>
<keyword evidence="2" id="KW-0472">Membrane</keyword>
<dbReference type="PROSITE" id="PS51352">
    <property type="entry name" value="THIOREDOXIN_2"/>
    <property type="match status" value="1"/>
</dbReference>
<dbReference type="eggNOG" id="COG0526">
    <property type="taxonomic scope" value="Bacteria"/>
</dbReference>
<comment type="caution">
    <text evidence="4">The sequence shown here is derived from an EMBL/GenBank/DDBJ whole genome shotgun (WGS) entry which is preliminary data.</text>
</comment>
<feature type="transmembrane region" description="Helical" evidence="2">
    <location>
        <begin position="78"/>
        <end position="100"/>
    </location>
</feature>
<feature type="transmembrane region" description="Helical" evidence="2">
    <location>
        <begin position="46"/>
        <end position="66"/>
    </location>
</feature>
<dbReference type="HOGENOM" id="CLU_801313_0_0_9"/>
<dbReference type="InterPro" id="IPR036249">
    <property type="entry name" value="Thioredoxin-like_sf"/>
</dbReference>